<feature type="compositionally biased region" description="Polar residues" evidence="1">
    <location>
        <begin position="242"/>
        <end position="254"/>
    </location>
</feature>
<name>A0AAD5JSP2_9FUNG</name>
<reference evidence="2" key="2">
    <citation type="submission" date="2023-02" db="EMBL/GenBank/DDBJ databases">
        <authorList>
            <consortium name="DOE Joint Genome Institute"/>
            <person name="Mondo S.J."/>
            <person name="Chang Y."/>
            <person name="Wang Y."/>
            <person name="Ahrendt S."/>
            <person name="Andreopoulos W."/>
            <person name="Barry K."/>
            <person name="Beard J."/>
            <person name="Benny G.L."/>
            <person name="Blankenship S."/>
            <person name="Bonito G."/>
            <person name="Cuomo C."/>
            <person name="Desiro A."/>
            <person name="Gervers K.A."/>
            <person name="Hundley H."/>
            <person name="Kuo A."/>
            <person name="LaButti K."/>
            <person name="Lang B.F."/>
            <person name="Lipzen A."/>
            <person name="O'Donnell K."/>
            <person name="Pangilinan J."/>
            <person name="Reynolds N."/>
            <person name="Sandor L."/>
            <person name="Smith M.W."/>
            <person name="Tsang A."/>
            <person name="Grigoriev I.V."/>
            <person name="Stajich J.E."/>
            <person name="Spatafora J.W."/>
        </authorList>
    </citation>
    <scope>NUCLEOTIDE SEQUENCE</scope>
    <source>
        <strain evidence="2">RSA 2281</strain>
    </source>
</reference>
<protein>
    <submittedName>
        <fullName evidence="2">Uncharacterized protein</fullName>
    </submittedName>
</protein>
<feature type="region of interest" description="Disordered" evidence="1">
    <location>
        <begin position="422"/>
        <end position="444"/>
    </location>
</feature>
<dbReference type="EMBL" id="JAIXMP010000027">
    <property type="protein sequence ID" value="KAI9252804.1"/>
    <property type="molecule type" value="Genomic_DNA"/>
</dbReference>
<organism evidence="2 3">
    <name type="scientific">Phascolomyces articulosus</name>
    <dbReference type="NCBI Taxonomy" id="60185"/>
    <lineage>
        <taxon>Eukaryota</taxon>
        <taxon>Fungi</taxon>
        <taxon>Fungi incertae sedis</taxon>
        <taxon>Mucoromycota</taxon>
        <taxon>Mucoromycotina</taxon>
        <taxon>Mucoromycetes</taxon>
        <taxon>Mucorales</taxon>
        <taxon>Lichtheimiaceae</taxon>
        <taxon>Phascolomyces</taxon>
    </lineage>
</organism>
<reference evidence="2" key="1">
    <citation type="journal article" date="2022" name="IScience">
        <title>Evolution of zygomycete secretomes and the origins of terrestrial fungal ecologies.</title>
        <authorList>
            <person name="Chang Y."/>
            <person name="Wang Y."/>
            <person name="Mondo S."/>
            <person name="Ahrendt S."/>
            <person name="Andreopoulos W."/>
            <person name="Barry K."/>
            <person name="Beard J."/>
            <person name="Benny G.L."/>
            <person name="Blankenship S."/>
            <person name="Bonito G."/>
            <person name="Cuomo C."/>
            <person name="Desiro A."/>
            <person name="Gervers K.A."/>
            <person name="Hundley H."/>
            <person name="Kuo A."/>
            <person name="LaButti K."/>
            <person name="Lang B.F."/>
            <person name="Lipzen A."/>
            <person name="O'Donnell K."/>
            <person name="Pangilinan J."/>
            <person name="Reynolds N."/>
            <person name="Sandor L."/>
            <person name="Smith M.E."/>
            <person name="Tsang A."/>
            <person name="Grigoriev I.V."/>
            <person name="Stajich J.E."/>
            <person name="Spatafora J.W."/>
        </authorList>
    </citation>
    <scope>NUCLEOTIDE SEQUENCE</scope>
    <source>
        <strain evidence="2">RSA 2281</strain>
    </source>
</reference>
<comment type="caution">
    <text evidence="2">The sequence shown here is derived from an EMBL/GenBank/DDBJ whole genome shotgun (WGS) entry which is preliminary data.</text>
</comment>
<proteinExistence type="predicted"/>
<evidence type="ECO:0000256" key="1">
    <source>
        <dbReference type="SAM" id="MobiDB-lite"/>
    </source>
</evidence>
<feature type="region of interest" description="Disordered" evidence="1">
    <location>
        <begin position="242"/>
        <end position="268"/>
    </location>
</feature>
<dbReference type="Proteomes" id="UP001209540">
    <property type="component" value="Unassembled WGS sequence"/>
</dbReference>
<evidence type="ECO:0000313" key="3">
    <source>
        <dbReference type="Proteomes" id="UP001209540"/>
    </source>
</evidence>
<evidence type="ECO:0000313" key="2">
    <source>
        <dbReference type="EMBL" id="KAI9252804.1"/>
    </source>
</evidence>
<sequence>MTESGQCVLSSAPDTQSLAKQLSKASVHSTTTLAQQQCSNEYVTSTATVAVTTGMEISNECDNLVTGASKLTTPTSMTSNSYLVLSDLGQKCTYTERQYTATIVSTITVTEGGNSELTSLTPATSISTPTTTISNINVSTCSLAATVTETKTQEIFTQASNNSDDTNHRPASSSTCTQQSFIVSGQPTASSTTATITANQQCNETPLTINSVTIGDSIGPSSLPELSLSPACSAASTFGITTTAPTESKNGQRNFNRRYSSKSNILGISDSNTVTTRSRSCGNGESSTSTRFLKQIQLQLDRWSQQTLSNSKNIVTTTLSGSSVSDTLTSSTALLQELFIVGNKTLSSNNVISTSTNTRQHLPLHSVPREQQSLHRVYTFPSDTLTITNTYLGFLSGSENLEIGAEFGADFNVEFATEQSTKTSTTSSSVIPSVSSSGGSSGSKIDTATTKTTFFVIITTTPTGKMTTATSVNNASTVKTTISTQQPLSSMKCT</sequence>
<gene>
    <name evidence="2" type="ORF">BDA99DRAFT_540800</name>
</gene>
<accession>A0AAD5JSP2</accession>
<keyword evidence="3" id="KW-1185">Reference proteome</keyword>
<dbReference type="AlphaFoldDB" id="A0AAD5JSP2"/>